<reference evidence="9" key="3">
    <citation type="submission" date="2023-01" db="EMBL/GenBank/DDBJ databases">
        <authorList>
            <person name="Sun Q."/>
            <person name="Evtushenko L."/>
        </authorList>
    </citation>
    <scope>NUCLEOTIDE SEQUENCE</scope>
    <source>
        <strain evidence="9">VKM B-1606</strain>
    </source>
</reference>
<dbReference type="GO" id="GO:0016020">
    <property type="term" value="C:membrane"/>
    <property type="evidence" value="ECO:0007669"/>
    <property type="project" value="UniProtKB-SubCell"/>
</dbReference>
<dbReference type="NCBIfam" id="TIGR02227">
    <property type="entry name" value="sigpep_I_bact"/>
    <property type="match status" value="1"/>
</dbReference>
<dbReference type="RefSeq" id="WP_204948629.1">
    <property type="nucleotide sequence ID" value="NZ_BSFF01000002.1"/>
</dbReference>
<dbReference type="GO" id="GO:0009003">
    <property type="term" value="F:signal peptidase activity"/>
    <property type="evidence" value="ECO:0007669"/>
    <property type="project" value="UniProtKB-EC"/>
</dbReference>
<keyword evidence="7" id="KW-0645">Protease</keyword>
<feature type="active site" evidence="6">
    <location>
        <position position="107"/>
    </location>
</feature>
<dbReference type="PRINTS" id="PR00727">
    <property type="entry name" value="LEADERPTASE"/>
</dbReference>
<evidence type="ECO:0000256" key="5">
    <source>
        <dbReference type="ARBA" id="ARBA00022801"/>
    </source>
</evidence>
<dbReference type="GO" id="GO:0006465">
    <property type="term" value="P:signal peptide processing"/>
    <property type="evidence" value="ECO:0007669"/>
    <property type="project" value="InterPro"/>
</dbReference>
<dbReference type="GO" id="GO:0004252">
    <property type="term" value="F:serine-type endopeptidase activity"/>
    <property type="evidence" value="ECO:0007669"/>
    <property type="project" value="InterPro"/>
</dbReference>
<evidence type="ECO:0000256" key="1">
    <source>
        <dbReference type="ARBA" id="ARBA00000677"/>
    </source>
</evidence>
<comment type="subcellular location">
    <subcellularLocation>
        <location evidence="7">Membrane</location>
        <topology evidence="7">Single-pass type II membrane protein</topology>
    </subcellularLocation>
</comment>
<evidence type="ECO:0000256" key="4">
    <source>
        <dbReference type="ARBA" id="ARBA00019232"/>
    </source>
</evidence>
<reference evidence="9" key="1">
    <citation type="journal article" date="2014" name="Int. J. Syst. Evol. Microbiol.">
        <title>Complete genome sequence of Corynebacterium casei LMG S-19264T (=DSM 44701T), isolated from a smear-ripened cheese.</title>
        <authorList>
            <consortium name="US DOE Joint Genome Institute (JGI-PGF)"/>
            <person name="Walter F."/>
            <person name="Albersmeier A."/>
            <person name="Kalinowski J."/>
            <person name="Ruckert C."/>
        </authorList>
    </citation>
    <scope>NUCLEOTIDE SEQUENCE</scope>
    <source>
        <strain evidence="9">VKM B-1606</strain>
    </source>
</reference>
<proteinExistence type="inferred from homology"/>
<dbReference type="EC" id="3.4.21.89" evidence="3 7"/>
<evidence type="ECO:0000259" key="8">
    <source>
        <dbReference type="Pfam" id="PF10502"/>
    </source>
</evidence>
<dbReference type="EMBL" id="BSFF01000002">
    <property type="protein sequence ID" value="GLK55467.1"/>
    <property type="molecule type" value="Genomic_DNA"/>
</dbReference>
<comment type="catalytic activity">
    <reaction evidence="1 7">
        <text>Cleavage of hydrophobic, N-terminal signal or leader sequences from secreted and periplasmic proteins.</text>
        <dbReference type="EC" id="3.4.21.89"/>
    </reaction>
</comment>
<dbReference type="InterPro" id="IPR019757">
    <property type="entry name" value="Pept_S26A_signal_pept_1_Lys-AS"/>
</dbReference>
<dbReference type="InterPro" id="IPR000223">
    <property type="entry name" value="Pept_S26A_signal_pept_1"/>
</dbReference>
<evidence type="ECO:0000256" key="3">
    <source>
        <dbReference type="ARBA" id="ARBA00013208"/>
    </source>
</evidence>
<dbReference type="PROSITE" id="PS00761">
    <property type="entry name" value="SPASE_I_3"/>
    <property type="match status" value="1"/>
</dbReference>
<accession>A0A9W6MRP9</accession>
<dbReference type="PANTHER" id="PTHR43390:SF1">
    <property type="entry name" value="CHLOROPLAST PROCESSING PEPTIDASE"/>
    <property type="match status" value="1"/>
</dbReference>
<protein>
    <recommendedName>
        <fullName evidence="4 7">Signal peptidase I</fullName>
        <ecNumber evidence="3 7">3.4.21.89</ecNumber>
    </recommendedName>
</protein>
<dbReference type="Pfam" id="PF10502">
    <property type="entry name" value="Peptidase_S26"/>
    <property type="match status" value="1"/>
</dbReference>
<comment type="caution">
    <text evidence="9">The sequence shown here is derived from an EMBL/GenBank/DDBJ whole genome shotgun (WGS) entry which is preliminary data.</text>
</comment>
<dbReference type="PANTHER" id="PTHR43390">
    <property type="entry name" value="SIGNAL PEPTIDASE I"/>
    <property type="match status" value="1"/>
</dbReference>
<dbReference type="CDD" id="cd06530">
    <property type="entry name" value="S26_SPase_I"/>
    <property type="match status" value="1"/>
</dbReference>
<dbReference type="EMBL" id="JAFBCY010000001">
    <property type="protein sequence ID" value="MBM7850175.1"/>
    <property type="molecule type" value="Genomic_DNA"/>
</dbReference>
<organism evidence="9 12">
    <name type="scientific">Methylopila capsulata</name>
    <dbReference type="NCBI Taxonomy" id="61654"/>
    <lineage>
        <taxon>Bacteria</taxon>
        <taxon>Pseudomonadati</taxon>
        <taxon>Pseudomonadota</taxon>
        <taxon>Alphaproteobacteria</taxon>
        <taxon>Hyphomicrobiales</taxon>
        <taxon>Methylopilaceae</taxon>
        <taxon>Methylopila</taxon>
    </lineage>
</organism>
<dbReference type="Proteomes" id="UP000758856">
    <property type="component" value="Unassembled WGS sequence"/>
</dbReference>
<dbReference type="Proteomes" id="UP001143400">
    <property type="component" value="Unassembled WGS sequence"/>
</dbReference>
<dbReference type="InterPro" id="IPR019758">
    <property type="entry name" value="Pept_S26A_signal_pept_1_CS"/>
</dbReference>
<dbReference type="Gene3D" id="2.10.109.10">
    <property type="entry name" value="Umud Fragment, subunit A"/>
    <property type="match status" value="1"/>
</dbReference>
<evidence type="ECO:0000313" key="9">
    <source>
        <dbReference type="EMBL" id="GLK55467.1"/>
    </source>
</evidence>
<evidence type="ECO:0000256" key="7">
    <source>
        <dbReference type="RuleBase" id="RU362042"/>
    </source>
</evidence>
<keyword evidence="5 7" id="KW-0378">Hydrolase</keyword>
<sequence>MSVTTDKKQNAEGGFLEILKICAQALLIAIVIRTLAFQPFNIPSGSMEKTLLVGDYLFVSKYAYGYSRYSLPFGPPVGSGRLFGSMPHRGDIAVFKLPTDNSTDYIKRVIGLPGDRIQMLDGVLHINEKPVPKVRIDDYVVTAPDGSPQRIPRYRETLDNGVSYEVLDMVENGFLDNTPVYTVPEGHLFMMGDNRDNSTDSRVQSAVGYVPFENLVGRAELIFFSVERGEAAWAFWRWPWSVRWTRLGTSLR</sequence>
<keyword evidence="11" id="KW-1185">Reference proteome</keyword>
<dbReference type="InterPro" id="IPR036286">
    <property type="entry name" value="LexA/Signal_pep-like_sf"/>
</dbReference>
<comment type="similarity">
    <text evidence="2 7">Belongs to the peptidase S26 family.</text>
</comment>
<evidence type="ECO:0000313" key="12">
    <source>
        <dbReference type="Proteomes" id="UP001143400"/>
    </source>
</evidence>
<name>A0A9W6MRP9_9HYPH</name>
<dbReference type="PROSITE" id="PS00760">
    <property type="entry name" value="SPASE_I_2"/>
    <property type="match status" value="1"/>
</dbReference>
<feature type="domain" description="Peptidase S26" evidence="8">
    <location>
        <begin position="17"/>
        <end position="224"/>
    </location>
</feature>
<reference evidence="10 11" key="2">
    <citation type="submission" date="2021-01" db="EMBL/GenBank/DDBJ databases">
        <title>Genomic Encyclopedia of Type Strains, Phase IV (KMG-IV): sequencing the most valuable type-strain genomes for metagenomic binning, comparative biology and taxonomic classification.</title>
        <authorList>
            <person name="Goeker M."/>
        </authorList>
    </citation>
    <scope>NUCLEOTIDE SEQUENCE [LARGE SCALE GENOMIC DNA]</scope>
    <source>
        <strain evidence="10 11">DSM 6130</strain>
    </source>
</reference>
<dbReference type="AlphaFoldDB" id="A0A9W6MRP9"/>
<dbReference type="SUPFAM" id="SSF51306">
    <property type="entry name" value="LexA/Signal peptidase"/>
    <property type="match status" value="1"/>
</dbReference>
<dbReference type="InterPro" id="IPR019533">
    <property type="entry name" value="Peptidase_S26"/>
</dbReference>
<evidence type="ECO:0000256" key="2">
    <source>
        <dbReference type="ARBA" id="ARBA00009370"/>
    </source>
</evidence>
<gene>
    <name evidence="9" type="primary">sipF</name>
    <name evidence="9" type="ORF">GCM10008170_14860</name>
    <name evidence="10" type="ORF">JOD31_000387</name>
</gene>
<evidence type="ECO:0000256" key="6">
    <source>
        <dbReference type="PIRSR" id="PIRSR600223-1"/>
    </source>
</evidence>
<evidence type="ECO:0000313" key="10">
    <source>
        <dbReference type="EMBL" id="MBM7850175.1"/>
    </source>
</evidence>
<evidence type="ECO:0000313" key="11">
    <source>
        <dbReference type="Proteomes" id="UP000758856"/>
    </source>
</evidence>
<feature type="active site" evidence="6">
    <location>
        <position position="46"/>
    </location>
</feature>